<feature type="domain" description="G-protein coupled receptors family 2 profile 2" evidence="9">
    <location>
        <begin position="308"/>
        <end position="556"/>
    </location>
</feature>
<reference evidence="10 11" key="1">
    <citation type="journal article" date="2018" name="Sci. Rep.">
        <title>Comparative analysis of the Pocillopora damicornis genome highlights role of immune system in coral evolution.</title>
        <authorList>
            <person name="Cunning R."/>
            <person name="Bay R.A."/>
            <person name="Gillette P."/>
            <person name="Baker A.C."/>
            <person name="Traylor-Knowles N."/>
        </authorList>
    </citation>
    <scope>NUCLEOTIDE SEQUENCE [LARGE SCALE GENOMIC DNA]</scope>
    <source>
        <strain evidence="10">RSMAS</strain>
        <tissue evidence="10">Whole animal</tissue>
    </source>
</reference>
<gene>
    <name evidence="10" type="ORF">pdam_00022784</name>
</gene>
<feature type="transmembrane region" description="Helical" evidence="7">
    <location>
        <begin position="505"/>
        <end position="526"/>
    </location>
</feature>
<name>A0A3M6TV46_POCDA</name>
<dbReference type="GO" id="GO:0005886">
    <property type="term" value="C:plasma membrane"/>
    <property type="evidence" value="ECO:0007669"/>
    <property type="project" value="TreeGrafter"/>
</dbReference>
<keyword evidence="3 7" id="KW-1133">Transmembrane helix</keyword>
<feature type="domain" description="GAIN-B" evidence="8">
    <location>
        <begin position="135"/>
        <end position="298"/>
    </location>
</feature>
<dbReference type="Pfam" id="PF01825">
    <property type="entry name" value="GPS"/>
    <property type="match status" value="1"/>
</dbReference>
<dbReference type="InterPro" id="IPR017981">
    <property type="entry name" value="GPCR_2-like_7TM"/>
</dbReference>
<comment type="caution">
    <text evidence="10">The sequence shown here is derived from an EMBL/GenBank/DDBJ whole genome shotgun (WGS) entry which is preliminary data.</text>
</comment>
<feature type="transmembrane region" description="Helical" evidence="7">
    <location>
        <begin position="358"/>
        <end position="384"/>
    </location>
</feature>
<organism evidence="10 11">
    <name type="scientific">Pocillopora damicornis</name>
    <name type="common">Cauliflower coral</name>
    <name type="synonym">Millepora damicornis</name>
    <dbReference type="NCBI Taxonomy" id="46731"/>
    <lineage>
        <taxon>Eukaryota</taxon>
        <taxon>Metazoa</taxon>
        <taxon>Cnidaria</taxon>
        <taxon>Anthozoa</taxon>
        <taxon>Hexacorallia</taxon>
        <taxon>Scleractinia</taxon>
        <taxon>Astrocoeniina</taxon>
        <taxon>Pocilloporidae</taxon>
        <taxon>Pocillopora</taxon>
    </lineage>
</organism>
<evidence type="ECO:0000256" key="6">
    <source>
        <dbReference type="SAM" id="MobiDB-lite"/>
    </source>
</evidence>
<dbReference type="PANTHER" id="PTHR12011">
    <property type="entry name" value="ADHESION G-PROTEIN COUPLED RECEPTOR"/>
    <property type="match status" value="1"/>
</dbReference>
<comment type="subcellular location">
    <subcellularLocation>
        <location evidence="1">Membrane</location>
        <topology evidence="1">Multi-pass membrane protein</topology>
    </subcellularLocation>
</comment>
<dbReference type="Proteomes" id="UP000275408">
    <property type="component" value="Unassembled WGS sequence"/>
</dbReference>
<dbReference type="Pfam" id="PF00002">
    <property type="entry name" value="7tm_2"/>
    <property type="match status" value="2"/>
</dbReference>
<dbReference type="EMBL" id="RCHS01002871">
    <property type="protein sequence ID" value="RMX45158.1"/>
    <property type="molecule type" value="Genomic_DNA"/>
</dbReference>
<protein>
    <recommendedName>
        <fullName evidence="12">GPS domain-containing protein</fullName>
    </recommendedName>
</protein>
<feature type="transmembrane region" description="Helical" evidence="7">
    <location>
        <begin position="404"/>
        <end position="427"/>
    </location>
</feature>
<accession>A0A3M6TV46</accession>
<evidence type="ECO:0000256" key="3">
    <source>
        <dbReference type="ARBA" id="ARBA00022989"/>
    </source>
</evidence>
<evidence type="ECO:0000256" key="2">
    <source>
        <dbReference type="ARBA" id="ARBA00022692"/>
    </source>
</evidence>
<dbReference type="PANTHER" id="PTHR12011:SF347">
    <property type="entry name" value="FI21270P1-RELATED"/>
    <property type="match status" value="1"/>
</dbReference>
<evidence type="ECO:0000259" key="8">
    <source>
        <dbReference type="PROSITE" id="PS50221"/>
    </source>
</evidence>
<dbReference type="OrthoDB" id="6082634at2759"/>
<dbReference type="PROSITE" id="PS50261">
    <property type="entry name" value="G_PROTEIN_RECEP_F2_4"/>
    <property type="match status" value="1"/>
</dbReference>
<dbReference type="PROSITE" id="PS50221">
    <property type="entry name" value="GAIN_B"/>
    <property type="match status" value="1"/>
</dbReference>
<keyword evidence="4 7" id="KW-0472">Membrane</keyword>
<dbReference type="Gene3D" id="1.20.1070.10">
    <property type="entry name" value="Rhodopsin 7-helix transmembrane proteins"/>
    <property type="match status" value="1"/>
</dbReference>
<evidence type="ECO:0000313" key="10">
    <source>
        <dbReference type="EMBL" id="RMX45158.1"/>
    </source>
</evidence>
<keyword evidence="2 7" id="KW-0812">Transmembrane</keyword>
<evidence type="ECO:0008006" key="12">
    <source>
        <dbReference type="Google" id="ProtNLM"/>
    </source>
</evidence>
<keyword evidence="11" id="KW-1185">Reference proteome</keyword>
<feature type="region of interest" description="Disordered" evidence="6">
    <location>
        <begin position="574"/>
        <end position="608"/>
    </location>
</feature>
<feature type="transmembrane region" description="Helical" evidence="7">
    <location>
        <begin position="532"/>
        <end position="554"/>
    </location>
</feature>
<dbReference type="PRINTS" id="PR00249">
    <property type="entry name" value="GPCRSECRETIN"/>
</dbReference>
<feature type="transmembrane region" description="Helical" evidence="7">
    <location>
        <begin position="311"/>
        <end position="337"/>
    </location>
</feature>
<evidence type="ECO:0000256" key="5">
    <source>
        <dbReference type="ARBA" id="ARBA00023157"/>
    </source>
</evidence>
<dbReference type="SMART" id="SM00303">
    <property type="entry name" value="GPS"/>
    <property type="match status" value="1"/>
</dbReference>
<dbReference type="InterPro" id="IPR046338">
    <property type="entry name" value="GAIN_dom_sf"/>
</dbReference>
<evidence type="ECO:0000259" key="9">
    <source>
        <dbReference type="PROSITE" id="PS50261"/>
    </source>
</evidence>
<keyword evidence="5" id="KW-1015">Disulfide bond</keyword>
<feature type="compositionally biased region" description="Basic and acidic residues" evidence="6">
    <location>
        <begin position="592"/>
        <end position="608"/>
    </location>
</feature>
<evidence type="ECO:0000313" key="11">
    <source>
        <dbReference type="Proteomes" id="UP000275408"/>
    </source>
</evidence>
<dbReference type="InterPro" id="IPR057244">
    <property type="entry name" value="GAIN_B"/>
</dbReference>
<sequence>MAHTSLSPSIAAPLPSPMPLPLSSLSPLSLPLPSPSPSLFPLPLPLPSSSPSPSNSVQKLENEYVSKLGRLDSDRNTSLQEAVNVFENFIVSLENMTKFHEGQFTINEFQRGRESIFNVAVAFEKFALNYGKHHLPIKIVSHKMVLEVQKAYRQNASDFYFDVHEWQTNINIASSNFADNGSVVVGCVYKNLQDILPKSQPSRNGTGSTRYLGSRIIMAAMEPKPKKLLENVVLKFKNIKIEERVKNCMFWRGFSDSSDGFSDEGCHVVTSRSNSEETVCSCNHLTHFAVLFDYNDGTKLSKQDETVLKTITYIGLSLSIIGMLITSALYFFFTFLYTHPTTTDPKKENSTERHKTYFLLQAACIAVAALMQYFLTAAFCWMLVEGIYLYLFVVKVYNINTKMHMYHVISWGLPMIIMAISLGIAAAKEGIQSYITLNTKMCFLGKKVPHCTTLKKKMGTGLEGDIKFDFSYVEPQHLDTLRVIKEMTNLVQPTGEDDHIQQIRIGIKACALMIPLLGVTWLFGLLSPVQKAFAYIFTILNSTQGFLIFILHGLRNSQIRERLKRKMNVVFTTSNKEDSTRKSPQVNLSDVGDARAVELQPRSDIKPN</sequence>
<dbReference type="GO" id="GO:0004930">
    <property type="term" value="F:G protein-coupled receptor activity"/>
    <property type="evidence" value="ECO:0007669"/>
    <property type="project" value="InterPro"/>
</dbReference>
<dbReference type="AlphaFoldDB" id="A0A3M6TV46"/>
<dbReference type="Gene3D" id="2.60.220.50">
    <property type="match status" value="1"/>
</dbReference>
<dbReference type="GO" id="GO:0007166">
    <property type="term" value="P:cell surface receptor signaling pathway"/>
    <property type="evidence" value="ECO:0007669"/>
    <property type="project" value="InterPro"/>
</dbReference>
<dbReference type="InterPro" id="IPR000832">
    <property type="entry name" value="GPCR_2_secretin-like"/>
</dbReference>
<dbReference type="InterPro" id="IPR000203">
    <property type="entry name" value="GPS"/>
</dbReference>
<evidence type="ECO:0000256" key="4">
    <source>
        <dbReference type="ARBA" id="ARBA00023136"/>
    </source>
</evidence>
<evidence type="ECO:0000256" key="7">
    <source>
        <dbReference type="SAM" id="Phobius"/>
    </source>
</evidence>
<evidence type="ECO:0000256" key="1">
    <source>
        <dbReference type="ARBA" id="ARBA00004141"/>
    </source>
</evidence>
<proteinExistence type="predicted"/>